<organism evidence="6 7">
    <name type="scientific">Candidatus Desulfatibia profunda</name>
    <dbReference type="NCBI Taxonomy" id="2841695"/>
    <lineage>
        <taxon>Bacteria</taxon>
        <taxon>Pseudomonadati</taxon>
        <taxon>Thermodesulfobacteriota</taxon>
        <taxon>Desulfobacteria</taxon>
        <taxon>Desulfobacterales</taxon>
        <taxon>Desulfobacterales incertae sedis</taxon>
        <taxon>Candidatus Desulfatibia</taxon>
    </lineage>
</organism>
<evidence type="ECO:0000313" key="6">
    <source>
        <dbReference type="EMBL" id="MBC8360223.1"/>
    </source>
</evidence>
<name>A0A8J6NT85_9BACT</name>
<accession>A0A8J6NT85</accession>
<dbReference type="Proteomes" id="UP000603434">
    <property type="component" value="Unassembled WGS sequence"/>
</dbReference>
<dbReference type="InterPro" id="IPR036594">
    <property type="entry name" value="Meth_synthase_dom"/>
</dbReference>
<dbReference type="GO" id="GO:0005829">
    <property type="term" value="C:cytosol"/>
    <property type="evidence" value="ECO:0007669"/>
    <property type="project" value="TreeGrafter"/>
</dbReference>
<evidence type="ECO:0000313" key="7">
    <source>
        <dbReference type="Proteomes" id="UP000603434"/>
    </source>
</evidence>
<comment type="similarity">
    <text evidence="1">Belongs to the methylamine corrinoid protein family.</text>
</comment>
<dbReference type="SUPFAM" id="SSF52242">
    <property type="entry name" value="Cobalamin (vitamin B12)-binding domain"/>
    <property type="match status" value="1"/>
</dbReference>
<evidence type="ECO:0000259" key="4">
    <source>
        <dbReference type="PROSITE" id="PS51332"/>
    </source>
</evidence>
<dbReference type="SMART" id="SM01018">
    <property type="entry name" value="B12-binding_2"/>
    <property type="match status" value="1"/>
</dbReference>
<dbReference type="Pfam" id="PF02607">
    <property type="entry name" value="B12-binding_2"/>
    <property type="match status" value="1"/>
</dbReference>
<dbReference type="InterPro" id="IPR003759">
    <property type="entry name" value="Cbl-bd_cap"/>
</dbReference>
<dbReference type="GO" id="GO:0031419">
    <property type="term" value="F:cobalamin binding"/>
    <property type="evidence" value="ECO:0007669"/>
    <property type="project" value="InterPro"/>
</dbReference>
<comment type="caution">
    <text evidence="6">The sequence shown here is derived from an EMBL/GenBank/DDBJ whole genome shotgun (WGS) entry which is preliminary data.</text>
</comment>
<dbReference type="AlphaFoldDB" id="A0A8J6NT85"/>
<dbReference type="GO" id="GO:0050667">
    <property type="term" value="P:homocysteine metabolic process"/>
    <property type="evidence" value="ECO:0007669"/>
    <property type="project" value="TreeGrafter"/>
</dbReference>
<dbReference type="InterPro" id="IPR036724">
    <property type="entry name" value="Cobalamin-bd_sf"/>
</dbReference>
<feature type="domain" description="B12-binding" evidence="4">
    <location>
        <begin position="89"/>
        <end position="214"/>
    </location>
</feature>
<dbReference type="Gene3D" id="3.40.50.280">
    <property type="entry name" value="Cobalamin-binding domain"/>
    <property type="match status" value="1"/>
</dbReference>
<dbReference type="PANTHER" id="PTHR45833:SF1">
    <property type="entry name" value="METHIONINE SYNTHASE"/>
    <property type="match status" value="1"/>
</dbReference>
<dbReference type="FunFam" id="3.40.50.280:FF:000003">
    <property type="entry name" value="Dimethylamine methyltransferase corrinoid protein"/>
    <property type="match status" value="1"/>
</dbReference>
<feature type="domain" description="B12-binding N-terminal" evidence="5">
    <location>
        <begin position="1"/>
        <end position="88"/>
    </location>
</feature>
<keyword evidence="2" id="KW-0479">Metal-binding</keyword>
<dbReference type="InterPro" id="IPR006158">
    <property type="entry name" value="Cobalamin-bd"/>
</dbReference>
<dbReference type="EMBL" id="JACNJH010000076">
    <property type="protein sequence ID" value="MBC8360223.1"/>
    <property type="molecule type" value="Genomic_DNA"/>
</dbReference>
<dbReference type="GO" id="GO:0046653">
    <property type="term" value="P:tetrahydrofolate metabolic process"/>
    <property type="evidence" value="ECO:0007669"/>
    <property type="project" value="TreeGrafter"/>
</dbReference>
<evidence type="ECO:0000259" key="5">
    <source>
        <dbReference type="PROSITE" id="PS51337"/>
    </source>
</evidence>
<evidence type="ECO:0000256" key="1">
    <source>
        <dbReference type="ARBA" id="ARBA00010854"/>
    </source>
</evidence>
<dbReference type="PANTHER" id="PTHR45833">
    <property type="entry name" value="METHIONINE SYNTHASE"/>
    <property type="match status" value="1"/>
</dbReference>
<dbReference type="Pfam" id="PF02310">
    <property type="entry name" value="B12-binding"/>
    <property type="match status" value="1"/>
</dbReference>
<evidence type="ECO:0000256" key="2">
    <source>
        <dbReference type="ARBA" id="ARBA00022723"/>
    </source>
</evidence>
<dbReference type="PROSITE" id="PS51332">
    <property type="entry name" value="B12_BINDING"/>
    <property type="match status" value="1"/>
</dbReference>
<reference evidence="6 7" key="1">
    <citation type="submission" date="2020-08" db="EMBL/GenBank/DDBJ databases">
        <title>Bridging the membrane lipid divide: bacteria of the FCB group superphylum have the potential to synthesize archaeal ether lipids.</title>
        <authorList>
            <person name="Villanueva L."/>
            <person name="Von Meijenfeldt F.A.B."/>
            <person name="Westbye A.B."/>
            <person name="Yadav S."/>
            <person name="Hopmans E.C."/>
            <person name="Dutilh B.E."/>
            <person name="Sinninghe Damste J.S."/>
        </authorList>
    </citation>
    <scope>NUCLEOTIDE SEQUENCE [LARGE SCALE GENOMIC DNA]</scope>
    <source>
        <strain evidence="6">NIOZ-UU30</strain>
    </source>
</reference>
<dbReference type="GO" id="GO:0046872">
    <property type="term" value="F:metal ion binding"/>
    <property type="evidence" value="ECO:0007669"/>
    <property type="project" value="UniProtKB-KW"/>
</dbReference>
<dbReference type="Gene3D" id="1.10.1240.10">
    <property type="entry name" value="Methionine synthase domain"/>
    <property type="match status" value="1"/>
</dbReference>
<dbReference type="SUPFAM" id="SSF47644">
    <property type="entry name" value="Methionine synthase domain"/>
    <property type="match status" value="1"/>
</dbReference>
<proteinExistence type="inferred from homology"/>
<keyword evidence="3" id="KW-0170">Cobalt</keyword>
<dbReference type="InterPro" id="IPR050554">
    <property type="entry name" value="Met_Synthase/Corrinoid"/>
</dbReference>
<protein>
    <submittedName>
        <fullName evidence="6">Corrinoid protein</fullName>
    </submittedName>
</protein>
<evidence type="ECO:0000256" key="3">
    <source>
        <dbReference type="ARBA" id="ARBA00023285"/>
    </source>
</evidence>
<dbReference type="GO" id="GO:0008705">
    <property type="term" value="F:methionine synthase activity"/>
    <property type="evidence" value="ECO:0007669"/>
    <property type="project" value="TreeGrafter"/>
</dbReference>
<dbReference type="PROSITE" id="PS51337">
    <property type="entry name" value="B12_BINDING_NTER"/>
    <property type="match status" value="1"/>
</dbReference>
<sequence>MSILEEIKKNVFDGEENKTVELVKKALDEGQTPEDILDAGLVAGLRDCGKGFEKGEKFIPEMLMSSEAMKKAMVILKPLLLEGAGGGGFGKAVLATVEGDVHDIGLELVATMFETAGFEVRNMGPDVPTEDIVKAVKEDKPQIVGLSALLSNTMDVMPDVITALQKAGLRDSVKVMVGGAPVKQDFADEIGADGWAYDAASAVPKAKELRSQLP</sequence>
<gene>
    <name evidence="6" type="ORF">H8E23_02335</name>
</gene>
<dbReference type="CDD" id="cd02070">
    <property type="entry name" value="corrinoid_protein_B12-BD"/>
    <property type="match status" value="1"/>
</dbReference>